<organism evidence="6 7">
    <name type="scientific">Zymoseptoria tritici ST99CH_1A5</name>
    <dbReference type="NCBI Taxonomy" id="1276529"/>
    <lineage>
        <taxon>Eukaryota</taxon>
        <taxon>Fungi</taxon>
        <taxon>Dikarya</taxon>
        <taxon>Ascomycota</taxon>
        <taxon>Pezizomycotina</taxon>
        <taxon>Dothideomycetes</taxon>
        <taxon>Dothideomycetidae</taxon>
        <taxon>Mycosphaerellales</taxon>
        <taxon>Mycosphaerellaceae</taxon>
        <taxon>Zymoseptoria</taxon>
    </lineage>
</organism>
<keyword evidence="2" id="KW-0285">Flavoprotein</keyword>
<evidence type="ECO:0000256" key="2">
    <source>
        <dbReference type="ARBA" id="ARBA00022630"/>
    </source>
</evidence>
<evidence type="ECO:0000313" key="7">
    <source>
        <dbReference type="Proteomes" id="UP000215453"/>
    </source>
</evidence>
<dbReference type="InterPro" id="IPR036188">
    <property type="entry name" value="FAD/NAD-bd_sf"/>
</dbReference>
<reference evidence="6 7" key="1">
    <citation type="submission" date="2016-10" db="EMBL/GenBank/DDBJ databases">
        <authorList>
            <person name="Varghese N."/>
        </authorList>
    </citation>
    <scope>NUCLEOTIDE SEQUENCE [LARGE SCALE GENOMIC DNA]</scope>
</reference>
<dbReference type="PRINTS" id="PR00411">
    <property type="entry name" value="PNDRDTASEI"/>
</dbReference>
<feature type="domain" description="FAD/NAD(P)-binding" evidence="5">
    <location>
        <begin position="81"/>
        <end position="429"/>
    </location>
</feature>
<proteinExistence type="inferred from homology"/>
<keyword evidence="3" id="KW-0274">FAD</keyword>
<dbReference type="InterPro" id="IPR023753">
    <property type="entry name" value="FAD/NAD-binding_dom"/>
</dbReference>
<dbReference type="SUPFAM" id="SSF51905">
    <property type="entry name" value="FAD/NAD(P)-binding domain"/>
    <property type="match status" value="1"/>
</dbReference>
<dbReference type="EMBL" id="LT882683">
    <property type="protein sequence ID" value="SMY27293.1"/>
    <property type="molecule type" value="Genomic_DNA"/>
</dbReference>
<evidence type="ECO:0000256" key="3">
    <source>
        <dbReference type="ARBA" id="ARBA00022827"/>
    </source>
</evidence>
<evidence type="ECO:0000256" key="4">
    <source>
        <dbReference type="ARBA" id="ARBA00023002"/>
    </source>
</evidence>
<dbReference type="PRINTS" id="PR00368">
    <property type="entry name" value="FADPNR"/>
</dbReference>
<dbReference type="PANTHER" id="PTHR43735:SF3">
    <property type="entry name" value="FERROPTOSIS SUPPRESSOR PROTEIN 1"/>
    <property type="match status" value="1"/>
</dbReference>
<dbReference type="Gene3D" id="3.50.50.100">
    <property type="match status" value="1"/>
</dbReference>
<dbReference type="GO" id="GO:0004174">
    <property type="term" value="F:electron-transferring-flavoprotein dehydrogenase activity"/>
    <property type="evidence" value="ECO:0007669"/>
    <property type="project" value="TreeGrafter"/>
</dbReference>
<gene>
    <name evidence="6" type="ORF">ZT1A5_G8737</name>
</gene>
<protein>
    <recommendedName>
        <fullName evidence="5">FAD/NAD(P)-binding domain-containing protein</fullName>
    </recommendedName>
</protein>
<evidence type="ECO:0000256" key="1">
    <source>
        <dbReference type="ARBA" id="ARBA00006442"/>
    </source>
</evidence>
<dbReference type="GO" id="GO:0005737">
    <property type="term" value="C:cytoplasm"/>
    <property type="evidence" value="ECO:0007669"/>
    <property type="project" value="TreeGrafter"/>
</dbReference>
<evidence type="ECO:0000259" key="5">
    <source>
        <dbReference type="Pfam" id="PF07992"/>
    </source>
</evidence>
<dbReference type="GO" id="GO:0050660">
    <property type="term" value="F:flavin adenine dinucleotide binding"/>
    <property type="evidence" value="ECO:0007669"/>
    <property type="project" value="TreeGrafter"/>
</dbReference>
<dbReference type="PANTHER" id="PTHR43735">
    <property type="entry name" value="APOPTOSIS-INDUCING FACTOR 1"/>
    <property type="match status" value="1"/>
</dbReference>
<dbReference type="Proteomes" id="UP000215453">
    <property type="component" value="Chromosome 8"/>
</dbReference>
<sequence>MALKPTIIPMSPVSPLSSTFAKSPVSPVSTNYAPYMAAPNPSARNRYSMLPTFKHRRNDTAISIAPKVPDVPTGKGAEPHNIIILGNSYAGLACAHRFLDHCIDRLRITPGSPSYRLIIIGPSTHLYWNISAPRAVVAPGLIKHEDAFINIEEGFHRHRGQLFTHIQGTCNDLDPELRTIEIDLHDFEAQRKCSLLLPKSEGFDPKTPAFDIPRIQTLPFHAIILATGTRTPSDLFSLHGPHHETIASLTSIHAQIASAKSIVISGGGPTAVETAGQLATYLNHASHFPFRRKFKSPKTITLISGGQTLLPRMPAATSTKAEKLLRKLGVEIKHNVQVLHTQSWFDQTGATKLSLSDRTSLITDLYIPCTGLKPNSEYIADGWDLKDDSGYILTNSTDLRCDMAGSRIYALGDVASNTQNNLMDVYTAVPVLMHNLLVDLLVFELEADRPDGGHEARIEMLRDEEFVQTPEGERTLSPISRWGGVGTWRGWKMPRVMVHLLKGKRYRLGKTGKVVVEGGNPYASRGKWE</sequence>
<comment type="similarity">
    <text evidence="1">Belongs to the FAD-dependent oxidoreductase family.</text>
</comment>
<evidence type="ECO:0000313" key="6">
    <source>
        <dbReference type="EMBL" id="SMY27293.1"/>
    </source>
</evidence>
<dbReference type="Pfam" id="PF07992">
    <property type="entry name" value="Pyr_redox_2"/>
    <property type="match status" value="1"/>
</dbReference>
<dbReference type="AlphaFoldDB" id="A0A1Y6LSB0"/>
<keyword evidence="4" id="KW-0560">Oxidoreductase</keyword>
<name>A0A1Y6LSB0_ZYMTR</name>
<accession>A0A1Y6LSB0</accession>